<feature type="domain" description="Tyr recombinase" evidence="4">
    <location>
        <begin position="219"/>
        <end position="392"/>
    </location>
</feature>
<dbReference type="SUPFAM" id="SSF56349">
    <property type="entry name" value="DNA breaking-rejoining enzymes"/>
    <property type="match status" value="1"/>
</dbReference>
<dbReference type="Pfam" id="PF13102">
    <property type="entry name" value="Phage_int_SAM_5"/>
    <property type="match status" value="1"/>
</dbReference>
<dbReference type="InterPro" id="IPR013762">
    <property type="entry name" value="Integrase-like_cat_sf"/>
</dbReference>
<dbReference type="InterPro" id="IPR050090">
    <property type="entry name" value="Tyrosine_recombinase_XerCD"/>
</dbReference>
<dbReference type="InterPro" id="IPR011010">
    <property type="entry name" value="DNA_brk_join_enz"/>
</dbReference>
<dbReference type="AlphaFoldDB" id="A0A645ANB9"/>
<dbReference type="PANTHER" id="PTHR30349">
    <property type="entry name" value="PHAGE INTEGRASE-RELATED"/>
    <property type="match status" value="1"/>
</dbReference>
<comment type="caution">
    <text evidence="5">The sequence shown here is derived from an EMBL/GenBank/DDBJ whole genome shotgun (WGS) entry which is preliminary data.</text>
</comment>
<dbReference type="GO" id="GO:0015074">
    <property type="term" value="P:DNA integration"/>
    <property type="evidence" value="ECO:0007669"/>
    <property type="project" value="InterPro"/>
</dbReference>
<accession>A0A645ANB9</accession>
<evidence type="ECO:0000256" key="3">
    <source>
        <dbReference type="ARBA" id="ARBA00023172"/>
    </source>
</evidence>
<name>A0A645ANB9_9ZZZZ</name>
<reference evidence="5" key="1">
    <citation type="submission" date="2019-08" db="EMBL/GenBank/DDBJ databases">
        <authorList>
            <person name="Kucharzyk K."/>
            <person name="Murdoch R.W."/>
            <person name="Higgins S."/>
            <person name="Loffler F."/>
        </authorList>
    </citation>
    <scope>NUCLEOTIDE SEQUENCE</scope>
</reference>
<sequence length="482" mass="55787">MKSTFRILFYVKKDKKRADGTYPIMCRITIDGEPSRFNTKVSVNPDIWDAKAGIAIGKSNEAVEVNALLNTIKTSIHNVYHDLQTKENNVNAERVKNIFLGIEVKHQTVLELFQRHNDDIAKLVGVSKSKETLQKYEVAYKRMADFIKEYYNVSDISLKEVNHMFLHNFEIYLMTSCNCKENTTAKFLQRFRTIIIMAKNNGWIHIDPFANFKIRFKKTDRGYLTQQEIDIIMRKKFSSERLERVRDLFIFSCFTGLAYIDVKNLRQSNIRTSFDDGLWVMGKREKTGVNYNVPLLDVPKQIIDKYSGKLPDEKVLPVMSNQKMNDYLKEIGAICGIDKNLSYHLARHTFATLTLTKGVSIESVSKMLGHTNIKTTQIYARITDVKVSNDMASFAEKMEEKKVKSKSNLDKLFECLSLGEKMALFNLPSTLSNDPERVKRISMMWHSLSEEEKNSLWSNTFEKEEAFSFKPMMKVQKIAVNQ</sequence>
<dbReference type="InterPro" id="IPR035386">
    <property type="entry name" value="Arm-DNA-bind_5"/>
</dbReference>
<dbReference type="Pfam" id="PF00589">
    <property type="entry name" value="Phage_integrase"/>
    <property type="match status" value="1"/>
</dbReference>
<dbReference type="GO" id="GO:0006310">
    <property type="term" value="P:DNA recombination"/>
    <property type="evidence" value="ECO:0007669"/>
    <property type="project" value="UniProtKB-KW"/>
</dbReference>
<protein>
    <submittedName>
        <fullName evidence="5">Tyrosine recombinase XerC</fullName>
    </submittedName>
</protein>
<proteinExistence type="inferred from homology"/>
<dbReference type="Gene3D" id="1.10.443.10">
    <property type="entry name" value="Intergrase catalytic core"/>
    <property type="match status" value="1"/>
</dbReference>
<dbReference type="EMBL" id="VSSQ01014790">
    <property type="protein sequence ID" value="MPM54416.1"/>
    <property type="molecule type" value="Genomic_DNA"/>
</dbReference>
<dbReference type="Pfam" id="PF17293">
    <property type="entry name" value="Arm-DNA-bind_5"/>
    <property type="match status" value="1"/>
</dbReference>
<dbReference type="InterPro" id="IPR002104">
    <property type="entry name" value="Integrase_catalytic"/>
</dbReference>
<keyword evidence="2" id="KW-0238">DNA-binding</keyword>
<evidence type="ECO:0000259" key="4">
    <source>
        <dbReference type="PROSITE" id="PS51898"/>
    </source>
</evidence>
<dbReference type="InterPro" id="IPR025269">
    <property type="entry name" value="SAM-like_dom"/>
</dbReference>
<evidence type="ECO:0000256" key="1">
    <source>
        <dbReference type="ARBA" id="ARBA00008857"/>
    </source>
</evidence>
<gene>
    <name evidence="5" type="primary">xerC_164</name>
    <name evidence="5" type="ORF">SDC9_101194</name>
</gene>
<keyword evidence="3" id="KW-0233">DNA recombination</keyword>
<dbReference type="GO" id="GO:0003677">
    <property type="term" value="F:DNA binding"/>
    <property type="evidence" value="ECO:0007669"/>
    <property type="project" value="UniProtKB-KW"/>
</dbReference>
<evidence type="ECO:0000313" key="5">
    <source>
        <dbReference type="EMBL" id="MPM54416.1"/>
    </source>
</evidence>
<evidence type="ECO:0000256" key="2">
    <source>
        <dbReference type="ARBA" id="ARBA00023125"/>
    </source>
</evidence>
<dbReference type="PANTHER" id="PTHR30349:SF64">
    <property type="entry name" value="PROPHAGE INTEGRASE INTD-RELATED"/>
    <property type="match status" value="1"/>
</dbReference>
<dbReference type="CDD" id="cd01185">
    <property type="entry name" value="INTN1_C_like"/>
    <property type="match status" value="1"/>
</dbReference>
<dbReference type="InterPro" id="IPR010998">
    <property type="entry name" value="Integrase_recombinase_N"/>
</dbReference>
<organism evidence="5">
    <name type="scientific">bioreactor metagenome</name>
    <dbReference type="NCBI Taxonomy" id="1076179"/>
    <lineage>
        <taxon>unclassified sequences</taxon>
        <taxon>metagenomes</taxon>
        <taxon>ecological metagenomes</taxon>
    </lineage>
</organism>
<dbReference type="Gene3D" id="1.10.150.130">
    <property type="match status" value="1"/>
</dbReference>
<dbReference type="PROSITE" id="PS51898">
    <property type="entry name" value="TYR_RECOMBINASE"/>
    <property type="match status" value="1"/>
</dbReference>
<comment type="similarity">
    <text evidence="1">Belongs to the 'phage' integrase family.</text>
</comment>